<dbReference type="SUPFAM" id="SSF54160">
    <property type="entry name" value="Chromo domain-like"/>
    <property type="match status" value="2"/>
</dbReference>
<feature type="domain" description="MRG" evidence="8">
    <location>
        <begin position="463"/>
        <end position="614"/>
    </location>
</feature>
<evidence type="ECO:0000256" key="5">
    <source>
        <dbReference type="ARBA" id="ARBA00023242"/>
    </source>
</evidence>
<dbReference type="InterPro" id="IPR025995">
    <property type="entry name" value="Tudor-knot"/>
</dbReference>
<evidence type="ECO:0000256" key="4">
    <source>
        <dbReference type="ARBA" id="ARBA00023163"/>
    </source>
</evidence>
<dbReference type="Pfam" id="PF22732">
    <property type="entry name" value="MSL3_chromo-like"/>
    <property type="match status" value="1"/>
</dbReference>
<dbReference type="InterPro" id="IPR026541">
    <property type="entry name" value="MRG_dom"/>
</dbReference>
<dbReference type="Proteomes" id="UP000712281">
    <property type="component" value="Unassembled WGS sequence"/>
</dbReference>
<comment type="subcellular location">
    <subcellularLocation>
        <location evidence="1">Nucleus</location>
    </subcellularLocation>
</comment>
<feature type="region of interest" description="Disordered" evidence="7">
    <location>
        <begin position="1"/>
        <end position="37"/>
    </location>
</feature>
<sequence length="629" mass="71971">MGSHSNAEKDESATETDATTRRGSLSVTESNTDCDADVLPPPSLADVSQFEEGEKVLANHKGRFYEAKVLEIAFKDNEWNYYVHYIGWNKSWDEWIGHDCVLKHTEENIEEQGIKQGVKSAMAWRVSKVKPRCPNVARGRKRKQDSVDTLISPMEENLVATDNLLTFNIPSALKKQLIDDCQFVTQMQKLVELPRSPNVDDILKKYTDSKMKKDGRVSNSVEEILKGLRCYFDNALPVMLLYNNERKQYEETVSAGVSPSTVYGAEHLLRLFVKLPELLIRVKMAEETLKELQDEFVDILSNAEKDESATETDATTRRGSLSVTESNTDCDADVLPPPSLADVSQFEEGEKVLANHKGRFYEAKVLEIAFKDNEWNYYVHYIVIICLDSWDEWIGHDCVLKHTEENIEEQGIKQGVKSAMAWRVSKVKPRCPNVARGRKRKQDSVDTLVSPMEENLVATDNLLTFNIPSALRKQLIDDYEFVTQMQKLVELPRSPNVDDILKKYTDSKMKKDGRVSNSVEEILKGLRCYFDNALPVMLLYNNERKQYEENISEGVSPSTVYGAEHLLRLFVKLPELLIRVKMAEETLKELQDEFVDILRFLRNNQSSLFVSTYKAVEEMEKQENGGSRF</sequence>
<keyword evidence="6" id="KW-0175">Coiled coil</keyword>
<feature type="domain" description="MSL3 chromodomain-like" evidence="10">
    <location>
        <begin position="346"/>
        <end position="409"/>
    </location>
</feature>
<keyword evidence="2" id="KW-0156">Chromatin regulator</keyword>
<comment type="caution">
    <text evidence="11">The sequence shown here is derived from an EMBL/GenBank/DDBJ whole genome shotgun (WGS) entry which is preliminary data.</text>
</comment>
<evidence type="ECO:0000313" key="12">
    <source>
        <dbReference type="Proteomes" id="UP000712281"/>
    </source>
</evidence>
<evidence type="ECO:0008006" key="13">
    <source>
        <dbReference type="Google" id="ProtNLM"/>
    </source>
</evidence>
<evidence type="ECO:0000259" key="9">
    <source>
        <dbReference type="Pfam" id="PF11717"/>
    </source>
</evidence>
<dbReference type="FunFam" id="1.10.274.30:FF:000005">
    <property type="entry name" value="Chromatin modification-related protein EAF3"/>
    <property type="match status" value="2"/>
</dbReference>
<evidence type="ECO:0000256" key="6">
    <source>
        <dbReference type="SAM" id="Coils"/>
    </source>
</evidence>
<evidence type="ECO:0000313" key="11">
    <source>
        <dbReference type="EMBL" id="KAF2618836.1"/>
    </source>
</evidence>
<accession>A0A8S9MN39</accession>
<feature type="coiled-coil region" evidence="6">
    <location>
        <begin position="275"/>
        <end position="302"/>
    </location>
</feature>
<feature type="domain" description="MRG" evidence="8">
    <location>
        <begin position="165"/>
        <end position="302"/>
    </location>
</feature>
<feature type="region of interest" description="Disordered" evidence="7">
    <location>
        <begin position="307"/>
        <end position="329"/>
    </location>
</feature>
<dbReference type="CDD" id="cd18983">
    <property type="entry name" value="CBD_MSL3_like"/>
    <property type="match status" value="1"/>
</dbReference>
<dbReference type="Pfam" id="PF11717">
    <property type="entry name" value="Tudor-knot"/>
    <property type="match status" value="1"/>
</dbReference>
<dbReference type="Gene3D" id="2.30.30.140">
    <property type="match status" value="2"/>
</dbReference>
<dbReference type="PANTHER" id="PTHR10880">
    <property type="entry name" value="MORTALITY FACTOR 4-LIKE PROTEIN"/>
    <property type="match status" value="1"/>
</dbReference>
<dbReference type="GO" id="GO:0000123">
    <property type="term" value="C:histone acetyltransferase complex"/>
    <property type="evidence" value="ECO:0007669"/>
    <property type="project" value="TreeGrafter"/>
</dbReference>
<dbReference type="PANTHER" id="PTHR10880:SF44">
    <property type="entry name" value="PROTEIN MRG2"/>
    <property type="match status" value="1"/>
</dbReference>
<dbReference type="GO" id="GO:0048586">
    <property type="term" value="P:regulation of long-day photoperiodism, flowering"/>
    <property type="evidence" value="ECO:0007669"/>
    <property type="project" value="UniProtKB-ARBA"/>
</dbReference>
<reference evidence="11" key="1">
    <citation type="submission" date="2019-12" db="EMBL/GenBank/DDBJ databases">
        <title>Genome sequencing and annotation of Brassica cretica.</title>
        <authorList>
            <person name="Studholme D.J."/>
            <person name="Sarris P.F."/>
        </authorList>
    </citation>
    <scope>NUCLEOTIDE SEQUENCE</scope>
    <source>
        <strain evidence="11">PFS-001/15</strain>
        <tissue evidence="11">Leaf</tissue>
    </source>
</reference>
<dbReference type="AlphaFoldDB" id="A0A8S9MN39"/>
<name>A0A8S9MN39_BRACR</name>
<keyword evidence="3" id="KW-0805">Transcription regulation</keyword>
<feature type="compositionally biased region" description="Basic and acidic residues" evidence="7">
    <location>
        <begin position="1"/>
        <end position="12"/>
    </location>
</feature>
<dbReference type="GO" id="GO:0006325">
    <property type="term" value="P:chromatin organization"/>
    <property type="evidence" value="ECO:0007669"/>
    <property type="project" value="UniProtKB-KW"/>
</dbReference>
<dbReference type="GO" id="GO:0005634">
    <property type="term" value="C:nucleus"/>
    <property type="evidence" value="ECO:0007669"/>
    <property type="project" value="UniProtKB-SubCell"/>
</dbReference>
<dbReference type="PROSITE" id="PS51640">
    <property type="entry name" value="MRG"/>
    <property type="match status" value="2"/>
</dbReference>
<dbReference type="InterPro" id="IPR016197">
    <property type="entry name" value="Chromo-like_dom_sf"/>
</dbReference>
<evidence type="ECO:0000259" key="10">
    <source>
        <dbReference type="Pfam" id="PF22732"/>
    </source>
</evidence>
<feature type="domain" description="Tudor-knot" evidence="9">
    <location>
        <begin position="50"/>
        <end position="100"/>
    </location>
</feature>
<evidence type="ECO:0000259" key="8">
    <source>
        <dbReference type="Pfam" id="PF05712"/>
    </source>
</evidence>
<evidence type="ECO:0000256" key="2">
    <source>
        <dbReference type="ARBA" id="ARBA00022853"/>
    </source>
</evidence>
<feature type="compositionally biased region" description="Polar residues" evidence="7">
    <location>
        <begin position="311"/>
        <end position="329"/>
    </location>
</feature>
<evidence type="ECO:0000256" key="7">
    <source>
        <dbReference type="SAM" id="MobiDB-lite"/>
    </source>
</evidence>
<dbReference type="Gene3D" id="1.10.274.30">
    <property type="entry name" value="MRG domain"/>
    <property type="match status" value="2"/>
</dbReference>
<feature type="compositionally biased region" description="Polar residues" evidence="7">
    <location>
        <begin position="15"/>
        <end position="33"/>
    </location>
</feature>
<proteinExistence type="predicted"/>
<keyword evidence="5" id="KW-0539">Nucleus</keyword>
<dbReference type="InterPro" id="IPR038217">
    <property type="entry name" value="MRG_C_sf"/>
</dbReference>
<dbReference type="InterPro" id="IPR053820">
    <property type="entry name" value="MSL3_chromo-like"/>
</dbReference>
<evidence type="ECO:0000256" key="3">
    <source>
        <dbReference type="ARBA" id="ARBA00023015"/>
    </source>
</evidence>
<gene>
    <name evidence="11" type="ORF">F2Q68_00042852</name>
</gene>
<protein>
    <recommendedName>
        <fullName evidence="13">MRG domain-containing protein</fullName>
    </recommendedName>
</protein>
<evidence type="ECO:0000256" key="1">
    <source>
        <dbReference type="ARBA" id="ARBA00004123"/>
    </source>
</evidence>
<dbReference type="GO" id="GO:1990841">
    <property type="term" value="F:promoter-specific chromatin binding"/>
    <property type="evidence" value="ECO:0007669"/>
    <property type="project" value="UniProtKB-ARBA"/>
</dbReference>
<dbReference type="Pfam" id="PF05712">
    <property type="entry name" value="MRG"/>
    <property type="match status" value="2"/>
</dbReference>
<keyword evidence="4" id="KW-0804">Transcription</keyword>
<dbReference type="EMBL" id="QGKW02000007">
    <property type="protein sequence ID" value="KAF2618836.1"/>
    <property type="molecule type" value="Genomic_DNA"/>
</dbReference>
<dbReference type="InterPro" id="IPR008676">
    <property type="entry name" value="MRG"/>
</dbReference>
<dbReference type="GO" id="GO:0006355">
    <property type="term" value="P:regulation of DNA-templated transcription"/>
    <property type="evidence" value="ECO:0007669"/>
    <property type="project" value="InterPro"/>
</dbReference>
<organism evidence="11 12">
    <name type="scientific">Brassica cretica</name>
    <name type="common">Mustard</name>
    <dbReference type="NCBI Taxonomy" id="69181"/>
    <lineage>
        <taxon>Eukaryota</taxon>
        <taxon>Viridiplantae</taxon>
        <taxon>Streptophyta</taxon>
        <taxon>Embryophyta</taxon>
        <taxon>Tracheophyta</taxon>
        <taxon>Spermatophyta</taxon>
        <taxon>Magnoliopsida</taxon>
        <taxon>eudicotyledons</taxon>
        <taxon>Gunneridae</taxon>
        <taxon>Pentapetalae</taxon>
        <taxon>rosids</taxon>
        <taxon>malvids</taxon>
        <taxon>Brassicales</taxon>
        <taxon>Brassicaceae</taxon>
        <taxon>Brassiceae</taxon>
        <taxon>Brassica</taxon>
    </lineage>
</organism>